<gene>
    <name evidence="1" type="ORF">STRIP9103_06879</name>
</gene>
<dbReference type="AlphaFoldDB" id="L1KZP6"/>
<dbReference type="Proteomes" id="UP000010411">
    <property type="component" value="Unassembled WGS sequence"/>
</dbReference>
<evidence type="ECO:0000313" key="2">
    <source>
        <dbReference type="Proteomes" id="UP000010411"/>
    </source>
</evidence>
<sequence>MAGVWLRATLLIRSWGTSHACPRTAAGTNLPGTGHCGGFDRLLDLGRMPNFPTEPIIKQTERLRDAQSE</sequence>
<dbReference type="EMBL" id="AEJC01000250">
    <property type="protein sequence ID" value="EKX66029.1"/>
    <property type="molecule type" value="Genomic_DNA"/>
</dbReference>
<keyword evidence="2" id="KW-1185">Reference proteome</keyword>
<proteinExistence type="predicted"/>
<accession>L1KZP6</accession>
<evidence type="ECO:0000313" key="1">
    <source>
        <dbReference type="EMBL" id="EKX66029.1"/>
    </source>
</evidence>
<organism evidence="1 2">
    <name type="scientific">Streptomyces ipomoeae 91-03</name>
    <dbReference type="NCBI Taxonomy" id="698759"/>
    <lineage>
        <taxon>Bacteria</taxon>
        <taxon>Bacillati</taxon>
        <taxon>Actinomycetota</taxon>
        <taxon>Actinomycetes</taxon>
        <taxon>Kitasatosporales</taxon>
        <taxon>Streptomycetaceae</taxon>
        <taxon>Streptomyces</taxon>
    </lineage>
</organism>
<reference evidence="1 2" key="1">
    <citation type="submission" date="2012-11" db="EMBL/GenBank/DDBJ databases">
        <authorList>
            <person name="Huguet-Tapia J.C."/>
            <person name="Durkin A.S."/>
            <person name="Pettis G.S."/>
            <person name="Badger J.H."/>
        </authorList>
    </citation>
    <scope>NUCLEOTIDE SEQUENCE [LARGE SCALE GENOMIC DNA]</scope>
    <source>
        <strain evidence="1 2">91-03</strain>
    </source>
</reference>
<protein>
    <submittedName>
        <fullName evidence="1">Uncharacterized protein</fullName>
    </submittedName>
</protein>
<comment type="caution">
    <text evidence="1">The sequence shown here is derived from an EMBL/GenBank/DDBJ whole genome shotgun (WGS) entry which is preliminary data.</text>
</comment>
<name>L1KZP6_9ACTN</name>